<keyword evidence="3" id="KW-1133">Transmembrane helix</keyword>
<keyword evidence="3" id="KW-0812">Transmembrane</keyword>
<feature type="transmembrane region" description="Helical" evidence="3">
    <location>
        <begin position="7"/>
        <end position="28"/>
    </location>
</feature>
<organism evidence="4 5">
    <name type="scientific">Puniceicoccus vermicola</name>
    <dbReference type="NCBI Taxonomy" id="388746"/>
    <lineage>
        <taxon>Bacteria</taxon>
        <taxon>Pseudomonadati</taxon>
        <taxon>Verrucomicrobiota</taxon>
        <taxon>Opitutia</taxon>
        <taxon>Puniceicoccales</taxon>
        <taxon>Puniceicoccaceae</taxon>
        <taxon>Puniceicoccus</taxon>
    </lineage>
</organism>
<gene>
    <name evidence="4" type="ORF">H5P30_17735</name>
</gene>
<dbReference type="Gene3D" id="3.40.190.10">
    <property type="entry name" value="Periplasmic binding protein-like II"/>
    <property type="match status" value="2"/>
</dbReference>
<dbReference type="EMBL" id="JACHVA010000127">
    <property type="protein sequence ID" value="MBC2603626.1"/>
    <property type="molecule type" value="Genomic_DNA"/>
</dbReference>
<dbReference type="InterPro" id="IPR006059">
    <property type="entry name" value="SBP"/>
</dbReference>
<protein>
    <submittedName>
        <fullName evidence="4">Extracellular solute-binding protein</fullName>
    </submittedName>
</protein>
<keyword evidence="3" id="KW-0472">Membrane</keyword>
<dbReference type="Pfam" id="PF13416">
    <property type="entry name" value="SBP_bac_8"/>
    <property type="match status" value="1"/>
</dbReference>
<keyword evidence="5" id="KW-1185">Reference proteome</keyword>
<comment type="similarity">
    <text evidence="2">Belongs to the bacterial solute-binding protein 1 family.</text>
</comment>
<sequence>MKGKFKLSYISVIVLVVAYIFSAGRFLLLPKGEGEGGSGKRQVLVAHWQLEPGFREGLQWAIDQYNELPHVREAGIQVEQTGITEKVYSQFMNVHLISGTAPDIAAKGKTELIKGNAVAKFFAALGSYVTEPNPYNNIQNLSSDLDPQLAEYLAKAPWKDTFVDGMAGGYDEQLDDYYAVPIASFGSMRIFYNMTFVKAAKEMILEGLASDPQPEWLQNCWIREENGEVRGFLPENDRLYSWLDSEEPPETLGQLILFCEAVNAYSRKMGIDTLVPVSGSKYNATDLTNYYQNVFFSHFADRVKMVPSSVNLSTLESVAGWYEGNVWNFDEPAIYQAFELGKIFTKYYPTGYVGLDREQAQRRFVLGNAAAISSGGWDAAGILFGAANRDKPEDRFNVVIRPAPFPSEGERWEDYLPNRFSAADANAGVPLAINKASKNFDWALDFLKFITSQPINEEMTLRARWLPAIIGSKATETMAPFTPIIEGRPKDWVLGMKLSGGFESVYTGQRKLYLDGSITYDEFVQRLRDFLDIPEVGMKRSWFRLHQQEADTMRANDRSMSVEDFESFFFDDQRARERTESILYQSLTNDEGVSSEILWKHYNPGKEFPKF</sequence>
<dbReference type="GO" id="GO:0042597">
    <property type="term" value="C:periplasmic space"/>
    <property type="evidence" value="ECO:0007669"/>
    <property type="project" value="UniProtKB-SubCell"/>
</dbReference>
<name>A0A7X1B0Z8_9BACT</name>
<comment type="caution">
    <text evidence="4">The sequence shown here is derived from an EMBL/GenBank/DDBJ whole genome shotgun (WGS) entry which is preliminary data.</text>
</comment>
<dbReference type="PANTHER" id="PTHR43649">
    <property type="entry name" value="ARABINOSE-BINDING PROTEIN-RELATED"/>
    <property type="match status" value="1"/>
</dbReference>
<dbReference type="InterPro" id="IPR050490">
    <property type="entry name" value="Bact_solute-bd_prot1"/>
</dbReference>
<evidence type="ECO:0000256" key="1">
    <source>
        <dbReference type="ARBA" id="ARBA00004418"/>
    </source>
</evidence>
<dbReference type="PANTHER" id="PTHR43649:SF12">
    <property type="entry name" value="DIACETYLCHITOBIOSE BINDING PROTEIN DASA"/>
    <property type="match status" value="1"/>
</dbReference>
<dbReference type="AlphaFoldDB" id="A0A7X1B0Z8"/>
<dbReference type="SUPFAM" id="SSF53850">
    <property type="entry name" value="Periplasmic binding protein-like II"/>
    <property type="match status" value="1"/>
</dbReference>
<dbReference type="Proteomes" id="UP000525652">
    <property type="component" value="Unassembled WGS sequence"/>
</dbReference>
<evidence type="ECO:0000313" key="4">
    <source>
        <dbReference type="EMBL" id="MBC2603626.1"/>
    </source>
</evidence>
<evidence type="ECO:0000256" key="3">
    <source>
        <dbReference type="SAM" id="Phobius"/>
    </source>
</evidence>
<accession>A0A7X1B0Z8</accession>
<evidence type="ECO:0000313" key="5">
    <source>
        <dbReference type="Proteomes" id="UP000525652"/>
    </source>
</evidence>
<proteinExistence type="inferred from homology"/>
<reference evidence="4 5" key="1">
    <citation type="submission" date="2020-07" db="EMBL/GenBank/DDBJ databases">
        <authorList>
            <person name="Feng X."/>
        </authorList>
    </citation>
    <scope>NUCLEOTIDE SEQUENCE [LARGE SCALE GENOMIC DNA]</scope>
    <source>
        <strain evidence="4 5">JCM14086</strain>
    </source>
</reference>
<dbReference type="RefSeq" id="WP_185694248.1">
    <property type="nucleotide sequence ID" value="NZ_JACHVA010000127.1"/>
</dbReference>
<comment type="subcellular location">
    <subcellularLocation>
        <location evidence="1">Periplasm</location>
    </subcellularLocation>
</comment>
<evidence type="ECO:0000256" key="2">
    <source>
        <dbReference type="ARBA" id="ARBA00008520"/>
    </source>
</evidence>